<organism evidence="2 3">
    <name type="scientific">Bradyrhizobium japonicum</name>
    <dbReference type="NCBI Taxonomy" id="375"/>
    <lineage>
        <taxon>Bacteria</taxon>
        <taxon>Pseudomonadati</taxon>
        <taxon>Pseudomonadota</taxon>
        <taxon>Alphaproteobacteria</taxon>
        <taxon>Hyphomicrobiales</taxon>
        <taxon>Nitrobacteraceae</taxon>
        <taxon>Bradyrhizobium</taxon>
    </lineage>
</organism>
<protein>
    <submittedName>
        <fullName evidence="2">Uncharacterized protein</fullName>
    </submittedName>
</protein>
<accession>A0A1Y2JYM9</accession>
<feature type="signal peptide" evidence="1">
    <location>
        <begin position="1"/>
        <end position="22"/>
    </location>
</feature>
<evidence type="ECO:0000313" key="3">
    <source>
        <dbReference type="Proteomes" id="UP000193335"/>
    </source>
</evidence>
<feature type="chain" id="PRO_5011988292" evidence="1">
    <location>
        <begin position="23"/>
        <end position="205"/>
    </location>
</feature>
<keyword evidence="1" id="KW-0732">Signal</keyword>
<reference evidence="2 3" key="1">
    <citation type="submission" date="2017-03" db="EMBL/GenBank/DDBJ databases">
        <title>Whole genome sequences of fourteen strains of Bradyrhizobium canariense and one strain of Bradyrhizobium japonicum isolated from Lupinus (Papilionoideae: Genisteae) species in Algeria.</title>
        <authorList>
            <person name="Crovadore J."/>
            <person name="Chekireb D."/>
            <person name="Brachmann A."/>
            <person name="Chablais R."/>
            <person name="Cochard B."/>
            <person name="Lefort F."/>
        </authorList>
    </citation>
    <scope>NUCLEOTIDE SEQUENCE [LARGE SCALE GENOMIC DNA]</scope>
    <source>
        <strain evidence="2 3">UBMA197</strain>
    </source>
</reference>
<sequence length="205" mass="21949">MKIALGICMVLLSCISGWSALAEPLNPEQVKLINDTAASICNTIKEARGQKTDVQVEGDVKAQVGGLIGKIADLGGGAKGKLSKEDFEGLSRDATATALEGDRGCRERVFNRMFDKLSEQTSPVPPRPVKKVSFKLCFGAGGGVNCLDGADIKYDCDKYHGWKAADWDDLATELCGSKDKMRKYQSQWNGGGGCGWTAYALSCSE</sequence>
<dbReference type="Proteomes" id="UP000193335">
    <property type="component" value="Unassembled WGS sequence"/>
</dbReference>
<evidence type="ECO:0000313" key="2">
    <source>
        <dbReference type="EMBL" id="OSJ36891.1"/>
    </source>
</evidence>
<dbReference type="EMBL" id="NAFL01000164">
    <property type="protein sequence ID" value="OSJ36891.1"/>
    <property type="molecule type" value="Genomic_DNA"/>
</dbReference>
<evidence type="ECO:0000256" key="1">
    <source>
        <dbReference type="SAM" id="SignalP"/>
    </source>
</evidence>
<proteinExistence type="predicted"/>
<gene>
    <name evidence="2" type="ORF">BSZ19_02030</name>
</gene>
<comment type="caution">
    <text evidence="2">The sequence shown here is derived from an EMBL/GenBank/DDBJ whole genome shotgun (WGS) entry which is preliminary data.</text>
</comment>
<dbReference type="RefSeq" id="WP_085398317.1">
    <property type="nucleotide sequence ID" value="NZ_NAFL01000164.1"/>
</dbReference>
<dbReference type="AlphaFoldDB" id="A0A1Y2JYM9"/>
<name>A0A1Y2JYM9_BRAJP</name>